<feature type="compositionally biased region" description="Low complexity" evidence="3">
    <location>
        <begin position="489"/>
        <end position="502"/>
    </location>
</feature>
<protein>
    <recommendedName>
        <fullName evidence="4">Xylanolytic transcriptional activator regulatory domain-containing protein</fullName>
    </recommendedName>
</protein>
<feature type="region of interest" description="Disordered" evidence="3">
    <location>
        <begin position="489"/>
        <end position="510"/>
    </location>
</feature>
<sequence length="611" mass="68018">MLVENRQAFKELKKLVRVANEILPRLMPGFSTKGCPRTLLPDRPSCNAWITQYFQTWGRIYAFMDPAVLVDDLDQTFPLGPEGIADDSLPMLRIFLVVAIGMQDSETDRLLGRRLARYVEDCIHSSTQFRKPCIEVLQLLLLLTIMKTISASDTDGLSNVLVIQTLTSQLVLVMGLHRDPAIFPNLSPYETEMRKRLWGCFLRLGLDHSTRSGTQLILFVDDLDSPLPSSTGLPAFRQSPTASIPEEWENDGQSELDAKFNCFTAKLAKTVMVFQQALCSNVPSRLTLISTTLHSFALITGMCAVVGKPYDVSLQGQWTEIWDHSVSILDQFQNLCQHDVDNASTKIQTMAHQLLWADVARAALCACLAVGNMHRRSLANLISPTAQQTAGIFEQALNRSLTFLMHFWKHRFYLGPVISKLALLLAVAMTVTANLREVPQSKDDSNDNMLRKIGIAVAEEWVNGMRAAMTQQRQSQALINDTNADVIGTSVGSTRSRTTSGSPAINTPNNEDILPREIQRFPEDITTAVGTIVDDGQLLYDVPPASMHCLDSGDMFGMVHFDTADPKLTSEFTQLEDIDFSSDSVQESIREILHELEMAPMDLEFVFGSQS</sequence>
<evidence type="ECO:0000256" key="2">
    <source>
        <dbReference type="ARBA" id="ARBA00023242"/>
    </source>
</evidence>
<reference evidence="5 6" key="1">
    <citation type="journal article" date="2023" name="PLoS ONE">
        <title>Cytospora paraplurivora sp. nov. isolated from orchards with fruit tree decline syndrome in Ontario, Canada.</title>
        <authorList>
            <person name="Ilyukhin E."/>
            <person name="Nguyen H.D.T."/>
            <person name="Castle A.J."/>
            <person name="Ellouze W."/>
        </authorList>
    </citation>
    <scope>NUCLEOTIDE SEQUENCE [LARGE SCALE GENOMIC DNA]</scope>
    <source>
        <strain evidence="5 6">FDS-564</strain>
    </source>
</reference>
<dbReference type="InterPro" id="IPR007219">
    <property type="entry name" value="XnlR_reg_dom"/>
</dbReference>
<evidence type="ECO:0000259" key="4">
    <source>
        <dbReference type="Pfam" id="PF04082"/>
    </source>
</evidence>
<dbReference type="GO" id="GO:0006351">
    <property type="term" value="P:DNA-templated transcription"/>
    <property type="evidence" value="ECO:0007669"/>
    <property type="project" value="InterPro"/>
</dbReference>
<evidence type="ECO:0000256" key="3">
    <source>
        <dbReference type="SAM" id="MobiDB-lite"/>
    </source>
</evidence>
<proteinExistence type="predicted"/>
<evidence type="ECO:0000256" key="1">
    <source>
        <dbReference type="ARBA" id="ARBA00004123"/>
    </source>
</evidence>
<dbReference type="GO" id="GO:0008270">
    <property type="term" value="F:zinc ion binding"/>
    <property type="evidence" value="ECO:0007669"/>
    <property type="project" value="InterPro"/>
</dbReference>
<dbReference type="GO" id="GO:0005634">
    <property type="term" value="C:nucleus"/>
    <property type="evidence" value="ECO:0007669"/>
    <property type="project" value="UniProtKB-SubCell"/>
</dbReference>
<dbReference type="Pfam" id="PF04082">
    <property type="entry name" value="Fungal_trans"/>
    <property type="match status" value="1"/>
</dbReference>
<feature type="domain" description="Xylanolytic transcriptional activator regulatory" evidence="4">
    <location>
        <begin position="122"/>
        <end position="232"/>
    </location>
</feature>
<dbReference type="GO" id="GO:0003677">
    <property type="term" value="F:DNA binding"/>
    <property type="evidence" value="ECO:0007669"/>
    <property type="project" value="InterPro"/>
</dbReference>
<dbReference type="Proteomes" id="UP001320245">
    <property type="component" value="Unassembled WGS sequence"/>
</dbReference>
<gene>
    <name evidence="5" type="ORF">SLS53_004528</name>
</gene>
<keyword evidence="2" id="KW-0539">Nucleus</keyword>
<dbReference type="InterPro" id="IPR050613">
    <property type="entry name" value="Sec_Metabolite_Reg"/>
</dbReference>
<accession>A0AAN9UFA2</accession>
<dbReference type="PANTHER" id="PTHR31001:SF58">
    <property type="entry name" value="ZN(II)2CYS6 TRANSCRIPTION FACTOR (EUROFUNG)"/>
    <property type="match status" value="1"/>
</dbReference>
<dbReference type="EMBL" id="JAJSPL020000015">
    <property type="protein sequence ID" value="KAK7742383.1"/>
    <property type="molecule type" value="Genomic_DNA"/>
</dbReference>
<dbReference type="AlphaFoldDB" id="A0AAN9UFA2"/>
<comment type="subcellular location">
    <subcellularLocation>
        <location evidence="1">Nucleus</location>
    </subcellularLocation>
</comment>
<organism evidence="5 6">
    <name type="scientific">Cytospora paraplurivora</name>
    <dbReference type="NCBI Taxonomy" id="2898453"/>
    <lineage>
        <taxon>Eukaryota</taxon>
        <taxon>Fungi</taxon>
        <taxon>Dikarya</taxon>
        <taxon>Ascomycota</taxon>
        <taxon>Pezizomycotina</taxon>
        <taxon>Sordariomycetes</taxon>
        <taxon>Sordariomycetidae</taxon>
        <taxon>Diaporthales</taxon>
        <taxon>Cytosporaceae</taxon>
        <taxon>Cytospora</taxon>
    </lineage>
</organism>
<dbReference type="PANTHER" id="PTHR31001">
    <property type="entry name" value="UNCHARACTERIZED TRANSCRIPTIONAL REGULATORY PROTEIN"/>
    <property type="match status" value="1"/>
</dbReference>
<evidence type="ECO:0000313" key="6">
    <source>
        <dbReference type="Proteomes" id="UP001320245"/>
    </source>
</evidence>
<comment type="caution">
    <text evidence="5">The sequence shown here is derived from an EMBL/GenBank/DDBJ whole genome shotgun (WGS) entry which is preliminary data.</text>
</comment>
<keyword evidence="6" id="KW-1185">Reference proteome</keyword>
<evidence type="ECO:0000313" key="5">
    <source>
        <dbReference type="EMBL" id="KAK7742383.1"/>
    </source>
</evidence>
<dbReference type="CDD" id="cd12148">
    <property type="entry name" value="fungal_TF_MHR"/>
    <property type="match status" value="1"/>
</dbReference>
<name>A0AAN9UFA2_9PEZI</name>